<organism evidence="2 3">
    <name type="scientific">Rhizophagus irregularis</name>
    <dbReference type="NCBI Taxonomy" id="588596"/>
    <lineage>
        <taxon>Eukaryota</taxon>
        <taxon>Fungi</taxon>
        <taxon>Fungi incertae sedis</taxon>
        <taxon>Mucoromycota</taxon>
        <taxon>Glomeromycotina</taxon>
        <taxon>Glomeromycetes</taxon>
        <taxon>Glomerales</taxon>
        <taxon>Glomeraceae</taxon>
        <taxon>Rhizophagus</taxon>
    </lineage>
</organism>
<keyword evidence="1" id="KW-1133">Transmembrane helix</keyword>
<keyword evidence="1" id="KW-0472">Membrane</keyword>
<name>A0A2N0QH85_9GLOM</name>
<evidence type="ECO:0000313" key="2">
    <source>
        <dbReference type="EMBL" id="PKC50395.1"/>
    </source>
</evidence>
<feature type="transmembrane region" description="Helical" evidence="1">
    <location>
        <begin position="35"/>
        <end position="52"/>
    </location>
</feature>
<gene>
    <name evidence="2" type="ORF">RhiirA1_486472</name>
</gene>
<dbReference type="AlphaFoldDB" id="A0A2N0QH85"/>
<sequence>MSFSKLYNIFKNISFKIQIIFWPKLSIMQTKNRPISFAIFYFLGVITWRPLLRDLTKFLII</sequence>
<accession>A0A2N0QH85</accession>
<comment type="caution">
    <text evidence="2">The sequence shown here is derived from an EMBL/GenBank/DDBJ whole genome shotgun (WGS) entry which is preliminary data.</text>
</comment>
<protein>
    <submittedName>
        <fullName evidence="2">Uncharacterized protein</fullName>
    </submittedName>
</protein>
<dbReference type="EMBL" id="LLXH01010121">
    <property type="protein sequence ID" value="PKC50395.1"/>
    <property type="molecule type" value="Genomic_DNA"/>
</dbReference>
<reference evidence="2 3" key="1">
    <citation type="submission" date="2017-10" db="EMBL/GenBank/DDBJ databases">
        <title>Extensive intraspecific genome diversity in a model arbuscular mycorrhizal fungus.</title>
        <authorList>
            <person name="Chen E.C.H."/>
            <person name="Morin E."/>
            <person name="Baudet D."/>
            <person name="Noel J."/>
            <person name="Ndikumana S."/>
            <person name="Charron P."/>
            <person name="St-Onge C."/>
            <person name="Giorgi J."/>
            <person name="Grigoriev I.V."/>
            <person name="Roux C."/>
            <person name="Martin F.M."/>
            <person name="Corradi N."/>
        </authorList>
    </citation>
    <scope>NUCLEOTIDE SEQUENCE [LARGE SCALE GENOMIC DNA]</scope>
    <source>
        <strain evidence="2 3">A1</strain>
    </source>
</reference>
<dbReference type="VEuPathDB" id="FungiDB:RhiirA1_486472"/>
<reference evidence="2 3" key="2">
    <citation type="submission" date="2017-10" db="EMBL/GenBank/DDBJ databases">
        <title>Genome analyses suggest a sexual origin of heterokaryosis in a supposedly ancient asexual fungus.</title>
        <authorList>
            <person name="Corradi N."/>
            <person name="Sedzielewska K."/>
            <person name="Noel J."/>
            <person name="Charron P."/>
            <person name="Farinelli L."/>
            <person name="Marton T."/>
            <person name="Kruger M."/>
            <person name="Pelin A."/>
            <person name="Brachmann A."/>
            <person name="Corradi N."/>
        </authorList>
    </citation>
    <scope>NUCLEOTIDE SEQUENCE [LARGE SCALE GENOMIC DNA]</scope>
    <source>
        <strain evidence="2 3">A1</strain>
    </source>
</reference>
<proteinExistence type="predicted"/>
<keyword evidence="1" id="KW-0812">Transmembrane</keyword>
<dbReference type="Proteomes" id="UP000232688">
    <property type="component" value="Unassembled WGS sequence"/>
</dbReference>
<evidence type="ECO:0000313" key="3">
    <source>
        <dbReference type="Proteomes" id="UP000232688"/>
    </source>
</evidence>
<evidence type="ECO:0000256" key="1">
    <source>
        <dbReference type="SAM" id="Phobius"/>
    </source>
</evidence>